<name>A0A978UAX4_ZIZJJ</name>
<dbReference type="Gene3D" id="1.10.8.60">
    <property type="match status" value="1"/>
</dbReference>
<dbReference type="SUPFAM" id="SSF48403">
    <property type="entry name" value="Ankyrin repeat"/>
    <property type="match status" value="1"/>
</dbReference>
<dbReference type="SUPFAM" id="SSF52540">
    <property type="entry name" value="P-loop containing nucleoside triphosphate hydrolases"/>
    <property type="match status" value="1"/>
</dbReference>
<dbReference type="PROSITE" id="PS50297">
    <property type="entry name" value="ANK_REP_REGION"/>
    <property type="match status" value="2"/>
</dbReference>
<dbReference type="Gene3D" id="3.40.50.300">
    <property type="entry name" value="P-loop containing nucleotide triphosphate hydrolases"/>
    <property type="match status" value="1"/>
</dbReference>
<dbReference type="InterPro" id="IPR050773">
    <property type="entry name" value="CbxX/CfxQ_RuBisCO_ESX"/>
</dbReference>
<dbReference type="InterPro" id="IPR027417">
    <property type="entry name" value="P-loop_NTPase"/>
</dbReference>
<dbReference type="PANTHER" id="PTHR43392">
    <property type="entry name" value="AAA-TYPE ATPASE FAMILY PROTEIN / ANKYRIN REPEAT FAMILY PROTEIN"/>
    <property type="match status" value="1"/>
</dbReference>
<evidence type="ECO:0000256" key="2">
    <source>
        <dbReference type="ARBA" id="ARBA00022741"/>
    </source>
</evidence>
<dbReference type="GO" id="GO:0005524">
    <property type="term" value="F:ATP binding"/>
    <property type="evidence" value="ECO:0007669"/>
    <property type="project" value="UniProtKB-KW"/>
</dbReference>
<dbReference type="PANTHER" id="PTHR43392:SF2">
    <property type="entry name" value="AAA-TYPE ATPASE FAMILY PROTEIN _ ANKYRIN REPEAT FAMILY PROTEIN"/>
    <property type="match status" value="1"/>
</dbReference>
<keyword evidence="4" id="KW-0040">ANK repeat</keyword>
<proteinExistence type="inferred from homology"/>
<keyword evidence="3" id="KW-0067">ATP-binding</keyword>
<dbReference type="AlphaFoldDB" id="A0A978UAX4"/>
<dbReference type="GO" id="GO:0016887">
    <property type="term" value="F:ATP hydrolysis activity"/>
    <property type="evidence" value="ECO:0007669"/>
    <property type="project" value="InterPro"/>
</dbReference>
<dbReference type="Pfam" id="PF12796">
    <property type="entry name" value="Ank_2"/>
    <property type="match status" value="1"/>
</dbReference>
<comment type="similarity">
    <text evidence="1">Belongs to the CbxX/CfxQ family.</text>
</comment>
<sequence length="519" mass="58238">MQKSQDKRSRSAKPTTIHGFAQSGDLLGFQKLLRDNPSLINERNPVMAQTPLHISAGYNRAEIVKFLLDWPGPEKVELEAKNMYGETPLHMAAKNGCSDAARLLLVHGAFVEAKANNGMTPLHLAVWYSLHAEDCLTVKTLLDNNADCSAKDNEGMTPLNHLSNGPGSAKLRDLLNKALEEHRKRRAIEACSETQAKMDELENELSNIVGLNELKIQLRKWAKGMLLDERRRALGLKVGTRRPPHMAFLGNPGTGKWFSDCFTNWFLSNGEIKEKLSVSCLVSRKLSSSLLYSTGKTMVARIFGRLLHMVGILPTDRVTEVQRTDLVGEFVGHTGPKTRRKIKEAEGGILFVDEAYRLIPMQKADDKDYGLEALEEIMSVMDSGKVVVIFAGYSEPMKRVIASNEGFCRRVTKFFHFNDFSSEELATILHIKMDNQDEDSLLYGFKLHASCSIEAVAKLIERETTEIQRREMNGGIVDTTLVNARENLDLRLTFDCIDTDELRTITLEDLEMGLRLLSQ</sequence>
<dbReference type="PRINTS" id="PR01415">
    <property type="entry name" value="ANKYRIN"/>
</dbReference>
<dbReference type="EMBL" id="JAEACU010000012">
    <property type="protein sequence ID" value="KAH7511917.1"/>
    <property type="molecule type" value="Genomic_DNA"/>
</dbReference>
<dbReference type="InterPro" id="IPR036770">
    <property type="entry name" value="Ankyrin_rpt-contain_sf"/>
</dbReference>
<dbReference type="Gene3D" id="1.25.40.20">
    <property type="entry name" value="Ankyrin repeat-containing domain"/>
    <property type="match status" value="2"/>
</dbReference>
<keyword evidence="2" id="KW-0547">Nucleotide-binding</keyword>
<evidence type="ECO:0000256" key="3">
    <source>
        <dbReference type="ARBA" id="ARBA00022840"/>
    </source>
</evidence>
<protein>
    <recommendedName>
        <fullName evidence="6">ATPase AAA-type core domain-containing protein</fullName>
    </recommendedName>
</protein>
<evidence type="ECO:0000256" key="1">
    <source>
        <dbReference type="ARBA" id="ARBA00010378"/>
    </source>
</evidence>
<dbReference type="Proteomes" id="UP000813462">
    <property type="component" value="Unassembled WGS sequence"/>
</dbReference>
<organism evidence="7 8">
    <name type="scientific">Ziziphus jujuba var. spinosa</name>
    <dbReference type="NCBI Taxonomy" id="714518"/>
    <lineage>
        <taxon>Eukaryota</taxon>
        <taxon>Viridiplantae</taxon>
        <taxon>Streptophyta</taxon>
        <taxon>Embryophyta</taxon>
        <taxon>Tracheophyta</taxon>
        <taxon>Spermatophyta</taxon>
        <taxon>Magnoliopsida</taxon>
        <taxon>eudicotyledons</taxon>
        <taxon>Gunneridae</taxon>
        <taxon>Pentapetalae</taxon>
        <taxon>rosids</taxon>
        <taxon>fabids</taxon>
        <taxon>Rosales</taxon>
        <taxon>Rhamnaceae</taxon>
        <taxon>Paliureae</taxon>
        <taxon>Ziziphus</taxon>
    </lineage>
</organism>
<reference evidence="7" key="1">
    <citation type="journal article" date="2021" name="Front. Plant Sci.">
        <title>Chromosome-Scale Genome Assembly for Chinese Sour Jujube and Insights Into Its Genome Evolution and Domestication Signature.</title>
        <authorList>
            <person name="Shen L.-Y."/>
            <person name="Luo H."/>
            <person name="Wang X.-L."/>
            <person name="Wang X.-M."/>
            <person name="Qiu X.-J."/>
            <person name="Liu H."/>
            <person name="Zhou S.-S."/>
            <person name="Jia K.-H."/>
            <person name="Nie S."/>
            <person name="Bao Y.-T."/>
            <person name="Zhang R.-G."/>
            <person name="Yun Q.-Z."/>
            <person name="Chai Y.-H."/>
            <person name="Lu J.-Y."/>
            <person name="Li Y."/>
            <person name="Zhao S.-W."/>
            <person name="Mao J.-F."/>
            <person name="Jia S.-G."/>
            <person name="Mao Y.-M."/>
        </authorList>
    </citation>
    <scope>NUCLEOTIDE SEQUENCE</scope>
    <source>
        <strain evidence="7">AT0</strain>
        <tissue evidence="7">Leaf</tissue>
    </source>
</reference>
<evidence type="ECO:0000259" key="6">
    <source>
        <dbReference type="Pfam" id="PF00004"/>
    </source>
</evidence>
<evidence type="ECO:0000256" key="4">
    <source>
        <dbReference type="PROSITE-ProRule" id="PRU00023"/>
    </source>
</evidence>
<dbReference type="FunFam" id="3.40.50.300:FF:000216">
    <property type="entry name" value="Type VII secretion ATPase EccA"/>
    <property type="match status" value="1"/>
</dbReference>
<dbReference type="Pfam" id="PF00023">
    <property type="entry name" value="Ank"/>
    <property type="match status" value="1"/>
</dbReference>
<feature type="domain" description="ATPase AAA-type core" evidence="6">
    <location>
        <begin position="294"/>
        <end position="400"/>
    </location>
</feature>
<feature type="repeat" description="ANK" evidence="4">
    <location>
        <begin position="84"/>
        <end position="116"/>
    </location>
</feature>
<keyword evidence="5" id="KW-0175">Coiled coil</keyword>
<dbReference type="PROSITE" id="PS50088">
    <property type="entry name" value="ANK_REPEAT"/>
    <property type="match status" value="2"/>
</dbReference>
<feature type="repeat" description="ANK" evidence="4">
    <location>
        <begin position="117"/>
        <end position="153"/>
    </location>
</feature>
<gene>
    <name evidence="7" type="ORF">FEM48_Zijuj12G0034100</name>
</gene>
<accession>A0A978UAX4</accession>
<comment type="caution">
    <text evidence="7">The sequence shown here is derived from an EMBL/GenBank/DDBJ whole genome shotgun (WGS) entry which is preliminary data.</text>
</comment>
<evidence type="ECO:0000256" key="5">
    <source>
        <dbReference type="SAM" id="Coils"/>
    </source>
</evidence>
<dbReference type="Pfam" id="PF00004">
    <property type="entry name" value="AAA"/>
    <property type="match status" value="1"/>
</dbReference>
<dbReference type="InterPro" id="IPR003959">
    <property type="entry name" value="ATPase_AAA_core"/>
</dbReference>
<dbReference type="SMART" id="SM00248">
    <property type="entry name" value="ANK"/>
    <property type="match status" value="3"/>
</dbReference>
<evidence type="ECO:0000313" key="8">
    <source>
        <dbReference type="Proteomes" id="UP000813462"/>
    </source>
</evidence>
<feature type="coiled-coil region" evidence="5">
    <location>
        <begin position="184"/>
        <end position="211"/>
    </location>
</feature>
<dbReference type="InterPro" id="IPR002110">
    <property type="entry name" value="Ankyrin_rpt"/>
</dbReference>
<evidence type="ECO:0000313" key="7">
    <source>
        <dbReference type="EMBL" id="KAH7511917.1"/>
    </source>
</evidence>